<gene>
    <name evidence="2" type="ORF">OHA16_18925</name>
</gene>
<sequence>MILVIGATAHFGRQTVEALAGAGRKVRALSRTPEQAGLPEGVEVVRGDLARPETLGAALDGVTELFLVLPYGMDVQPLLDRVRQAGVRHIVFLSSGAVVDGADPQPDVIAAYHARVEQEITATGVDRTFLRLFFPAINSLTWAMQLQGGDVLRGPHAAAAASVVHERDVADAAAAVLGSPEHFGRVYELTGPQSLTQTEQVETLGRALGRELRFEEVPAPAVRQQLSQFMDGDFVGALLDLMADTAGKPAPVNDTVEQLTGHPARPYAQWVTDNLAAFR</sequence>
<accession>A0ABZ1U0Z8</accession>
<reference evidence="2" key="1">
    <citation type="submission" date="2022-10" db="EMBL/GenBank/DDBJ databases">
        <title>The complete genomes of actinobacterial strains from the NBC collection.</title>
        <authorList>
            <person name="Joergensen T.S."/>
            <person name="Alvarez Arevalo M."/>
            <person name="Sterndorff E.B."/>
            <person name="Faurdal D."/>
            <person name="Vuksanovic O."/>
            <person name="Mourched A.-S."/>
            <person name="Charusanti P."/>
            <person name="Shaw S."/>
            <person name="Blin K."/>
            <person name="Weber T."/>
        </authorList>
    </citation>
    <scope>NUCLEOTIDE SEQUENCE</scope>
    <source>
        <strain evidence="2">NBC_00222</strain>
    </source>
</reference>
<organism evidence="2 3">
    <name type="scientific">Kitasatospora purpeofusca</name>
    <dbReference type="NCBI Taxonomy" id="67352"/>
    <lineage>
        <taxon>Bacteria</taxon>
        <taxon>Bacillati</taxon>
        <taxon>Actinomycetota</taxon>
        <taxon>Actinomycetes</taxon>
        <taxon>Kitasatosporales</taxon>
        <taxon>Streptomycetaceae</taxon>
        <taxon>Kitasatospora</taxon>
    </lineage>
</organism>
<proteinExistence type="predicted"/>
<dbReference type="InterPro" id="IPR008030">
    <property type="entry name" value="NmrA-like"/>
</dbReference>
<dbReference type="Gene3D" id="3.40.50.720">
    <property type="entry name" value="NAD(P)-binding Rossmann-like Domain"/>
    <property type="match status" value="1"/>
</dbReference>
<keyword evidence="3" id="KW-1185">Reference proteome</keyword>
<feature type="domain" description="NmrA-like" evidence="1">
    <location>
        <begin position="2"/>
        <end position="230"/>
    </location>
</feature>
<protein>
    <submittedName>
        <fullName evidence="2">NmrA family NAD(P)-binding protein</fullName>
    </submittedName>
</protein>
<dbReference type="InterPro" id="IPR051604">
    <property type="entry name" value="Ergot_Alk_Oxidoreductase"/>
</dbReference>
<evidence type="ECO:0000313" key="3">
    <source>
        <dbReference type="Proteomes" id="UP001432222"/>
    </source>
</evidence>
<dbReference type="SUPFAM" id="SSF51735">
    <property type="entry name" value="NAD(P)-binding Rossmann-fold domains"/>
    <property type="match status" value="1"/>
</dbReference>
<dbReference type="EMBL" id="CP108110">
    <property type="protein sequence ID" value="WUQ84858.1"/>
    <property type="molecule type" value="Genomic_DNA"/>
</dbReference>
<dbReference type="RefSeq" id="WP_328955680.1">
    <property type="nucleotide sequence ID" value="NZ_CP108110.1"/>
</dbReference>
<evidence type="ECO:0000313" key="2">
    <source>
        <dbReference type="EMBL" id="WUQ84858.1"/>
    </source>
</evidence>
<dbReference type="PANTHER" id="PTHR43162:SF1">
    <property type="entry name" value="PRESTALK A DIFFERENTIATION PROTEIN A"/>
    <property type="match status" value="1"/>
</dbReference>
<dbReference type="InterPro" id="IPR036291">
    <property type="entry name" value="NAD(P)-bd_dom_sf"/>
</dbReference>
<dbReference type="PANTHER" id="PTHR43162">
    <property type="match status" value="1"/>
</dbReference>
<name>A0ABZ1U0Z8_9ACTN</name>
<evidence type="ECO:0000259" key="1">
    <source>
        <dbReference type="Pfam" id="PF05368"/>
    </source>
</evidence>
<dbReference type="Proteomes" id="UP001432222">
    <property type="component" value="Chromosome"/>
</dbReference>
<dbReference type="Pfam" id="PF05368">
    <property type="entry name" value="NmrA"/>
    <property type="match status" value="1"/>
</dbReference>